<keyword evidence="1" id="KW-0808">Transferase</keyword>
<dbReference type="InterPro" id="IPR003673">
    <property type="entry name" value="CoA-Trfase_fam_III"/>
</dbReference>
<dbReference type="Gene3D" id="3.30.1540.10">
    <property type="entry name" value="formyl-coa transferase, domain 3"/>
    <property type="match status" value="1"/>
</dbReference>
<dbReference type="InterPro" id="IPR050509">
    <property type="entry name" value="CoA-transferase_III"/>
</dbReference>
<proteinExistence type="predicted"/>
<dbReference type="InterPro" id="IPR023606">
    <property type="entry name" value="CoA-Trfase_III_dom_1_sf"/>
</dbReference>
<dbReference type="GO" id="GO:0016740">
    <property type="term" value="F:transferase activity"/>
    <property type="evidence" value="ECO:0007669"/>
    <property type="project" value="UniProtKB-KW"/>
</dbReference>
<evidence type="ECO:0000313" key="1">
    <source>
        <dbReference type="EMBL" id="SMQ69846.1"/>
    </source>
</evidence>
<dbReference type="SUPFAM" id="SSF89796">
    <property type="entry name" value="CoA-transferase family III (CaiB/BaiF)"/>
    <property type="match status" value="1"/>
</dbReference>
<gene>
    <name evidence="1" type="ORF">SAMN06297468_2030</name>
</gene>
<dbReference type="PANTHER" id="PTHR48228:SF5">
    <property type="entry name" value="ALPHA-METHYLACYL-COA RACEMASE"/>
    <property type="match status" value="1"/>
</dbReference>
<accession>A0A1Y6F5W5</accession>
<evidence type="ECO:0000313" key="2">
    <source>
        <dbReference type="Proteomes" id="UP000194420"/>
    </source>
</evidence>
<dbReference type="Gene3D" id="3.40.50.10540">
    <property type="entry name" value="Crotonobetainyl-coa:carnitine coa-transferase, domain 1"/>
    <property type="match status" value="1"/>
</dbReference>
<dbReference type="Proteomes" id="UP000194420">
    <property type="component" value="Unassembled WGS sequence"/>
</dbReference>
<dbReference type="AlphaFoldDB" id="A0A1Y6F5W5"/>
<organism evidence="1 2">
    <name type="scientific">Altererythrobacter xiamenensis</name>
    <dbReference type="NCBI Taxonomy" id="1316679"/>
    <lineage>
        <taxon>Bacteria</taxon>
        <taxon>Pseudomonadati</taxon>
        <taxon>Pseudomonadota</taxon>
        <taxon>Alphaproteobacteria</taxon>
        <taxon>Sphingomonadales</taxon>
        <taxon>Erythrobacteraceae</taxon>
        <taxon>Altererythrobacter</taxon>
    </lineage>
</organism>
<dbReference type="PANTHER" id="PTHR48228">
    <property type="entry name" value="SUCCINYL-COA--D-CITRAMALATE COA-TRANSFERASE"/>
    <property type="match status" value="1"/>
</dbReference>
<dbReference type="Pfam" id="PF02515">
    <property type="entry name" value="CoA_transf_3"/>
    <property type="match status" value="1"/>
</dbReference>
<name>A0A1Y6F5W5_9SPHN</name>
<keyword evidence="2" id="KW-1185">Reference proteome</keyword>
<sequence>MSAKGKLAGIKVVDLTQFLPGPMMTVMMADQGAEVIKVEPPAGDPAREQAPFDTYDGAEHSVWFANLNRGKKSVVCDLKSEAGKERLRALCREADVFVEGFRPGVMKRLGFDYDSVRAIKPDIVYCSISAFGQEGDLAHHPAHDMAVQALAGFLSVNDGADGMPVVPGAASADLAAGLTALSSVLMALVGRERSGEGAYIDCAMFDSLLPWCAHTASSAIAGGESPTSANQRSLGGAAFYLVYETSDGQHVVLGGREMKFARNLLTALGREDLIAIAERPAGEQDELIAFLRGVFAGKTRQEWIDWFADKDVAFSPVLDFREAFAEPHIAERGLLATSEGGGRHIAPAIRFDQSDWHPGRVPQLGESESEE</sequence>
<protein>
    <submittedName>
        <fullName evidence="1">Crotonobetainyl-CoA:carnitine CoA-transferase CaiB</fullName>
    </submittedName>
</protein>
<dbReference type="EMBL" id="FXWG01000002">
    <property type="protein sequence ID" value="SMQ69846.1"/>
    <property type="molecule type" value="Genomic_DNA"/>
</dbReference>
<reference evidence="2" key="1">
    <citation type="submission" date="2017-04" db="EMBL/GenBank/DDBJ databases">
        <authorList>
            <person name="Varghese N."/>
            <person name="Submissions S."/>
        </authorList>
    </citation>
    <scope>NUCLEOTIDE SEQUENCE [LARGE SCALE GENOMIC DNA]</scope>
</reference>
<dbReference type="OrthoDB" id="5720311at2"/>
<dbReference type="RefSeq" id="WP_086437873.1">
    <property type="nucleotide sequence ID" value="NZ_FXWG01000002.1"/>
</dbReference>
<dbReference type="InterPro" id="IPR044855">
    <property type="entry name" value="CoA-Trfase_III_dom3_sf"/>
</dbReference>